<accession>A0AAP2G5V3</accession>
<dbReference type="Gene3D" id="3.40.140.120">
    <property type="match status" value="1"/>
</dbReference>
<keyword evidence="2" id="KW-1185">Reference proteome</keyword>
<dbReference type="Pfam" id="PF04860">
    <property type="entry name" value="Phage_portal"/>
    <property type="match status" value="1"/>
</dbReference>
<evidence type="ECO:0000313" key="2">
    <source>
        <dbReference type="Proteomes" id="UP001319104"/>
    </source>
</evidence>
<dbReference type="RefSeq" id="WP_213946780.1">
    <property type="nucleotide sequence ID" value="NZ_JAHCMY010000024.1"/>
</dbReference>
<comment type="caution">
    <text evidence="1">The sequence shown here is derived from an EMBL/GenBank/DDBJ whole genome shotgun (WGS) entry which is preliminary data.</text>
</comment>
<evidence type="ECO:0000313" key="1">
    <source>
        <dbReference type="EMBL" id="MBS9525920.1"/>
    </source>
</evidence>
<reference evidence="1 2" key="1">
    <citation type="submission" date="2021-05" db="EMBL/GenBank/DDBJ databases">
        <authorList>
            <person name="Zhang Z.D."/>
            <person name="Osman G."/>
        </authorList>
    </citation>
    <scope>NUCLEOTIDE SEQUENCE [LARGE SCALE GENOMIC DNA]</scope>
    <source>
        <strain evidence="1 2">KCTC 32217</strain>
    </source>
</reference>
<dbReference type="AlphaFoldDB" id="A0AAP2G5V3"/>
<proteinExistence type="predicted"/>
<name>A0AAP2G5V3_9BACT</name>
<dbReference type="Gene3D" id="3.30.1120.70">
    <property type="match status" value="1"/>
</dbReference>
<protein>
    <submittedName>
        <fullName evidence="1">Phage portal protein</fullName>
    </submittedName>
</protein>
<organism evidence="1 2">
    <name type="scientific">Litoribacter ruber</name>
    <dbReference type="NCBI Taxonomy" id="702568"/>
    <lineage>
        <taxon>Bacteria</taxon>
        <taxon>Pseudomonadati</taxon>
        <taxon>Bacteroidota</taxon>
        <taxon>Cytophagia</taxon>
        <taxon>Cytophagales</taxon>
        <taxon>Cyclobacteriaceae</taxon>
        <taxon>Litoribacter</taxon>
    </lineage>
</organism>
<dbReference type="InterPro" id="IPR006427">
    <property type="entry name" value="Portal_HK97"/>
</dbReference>
<dbReference type="NCBIfam" id="TIGR01537">
    <property type="entry name" value="portal_HK97"/>
    <property type="match status" value="1"/>
</dbReference>
<dbReference type="EMBL" id="JAHCMY010000024">
    <property type="protein sequence ID" value="MBS9525920.1"/>
    <property type="molecule type" value="Genomic_DNA"/>
</dbReference>
<dbReference type="Proteomes" id="UP001319104">
    <property type="component" value="Unassembled WGS sequence"/>
</dbReference>
<gene>
    <name evidence="1" type="ORF">KI659_18005</name>
</gene>
<dbReference type="InterPro" id="IPR006944">
    <property type="entry name" value="Phage/GTA_portal"/>
</dbReference>
<dbReference type="Gene3D" id="1.20.1270.210">
    <property type="match status" value="1"/>
</dbReference>
<sequence>MNFRNLFTNTLPSITTIQEITLENIAGGVSAGSALTLSAFYQGVSTISNTVSSLPFKVYKDKELQKQSDIYFLLKEKPNRFQTAFEFFNTMLFLMQVKGNSFAKIIRGANGDVLELRIIDFESVEAIIFEDKLYFKFNGDKDKILSDSDVIHFKNIGSGYLGIDTVNNFRRNIEVNLNALEYTNKVYNGEASSIRGTITYDKALDDKQRERLRKELQSNFSGKGGKRILFLEDGMKLDNTNLDPSQTKFLESRSFEKSEIASMLNVPPYIVGDYSTNYANVEAQNLHFYKQTLLPIITKIEAELKHKLFSRSEILSGYYVKCNVEGLLRGDSKSRAEFYKELFYLGAISSEEIREKEDMNEEVVGTTYIHSNLIPSEVSKDFWLGKVVKDNAKAKLDEANAENE</sequence>